<sequence length="440" mass="46674">MKKIKIAGGIAVIAAAVVVGLLWKNGDASADNVADDQTLTSQPPSAADAQAVIRGKYVAIAGDCVACHTAPGSKQPFSGGYPISTPFGSIYASNITPDVEDGIGGWSERDFFRAVRHGKGKQGENLYPAMPYNAYIKVSDADMHDLWMYMRSVKPVKNKVPETQLPFPYNIRLAMMGWNLLFFDNSGFTPEAGRSAQWNRGAYLVQGLEHCAACHTQKNPIGGDTSAYLQGGNLGEWYAPEITGNRYTGIGDWTEDQLVDYLKLGSNHVAVASGPMAEAVSNSTQHLTEQDLRAIAVYLKSLPGSDRQKPAPLAADDAQMKMGANVYSANCTACHNSDGKGIPNLATSLAGNPAIVAPDAASLVTTVLQGGRGAVTVGNPTSGAMPSFAWKLSDEQVAAVTTYIRNSWGNAAPAIEAHDVAEKRSLLQLPPQMAQDSADK</sequence>
<dbReference type="KEGG" id="srz:AXX16_0961"/>
<dbReference type="GO" id="GO:0033717">
    <property type="term" value="F:gluconate 2-dehydrogenase (acceptor) activity"/>
    <property type="evidence" value="ECO:0007669"/>
    <property type="project" value="UniProtKB-EC"/>
</dbReference>
<feature type="binding site" description="axial binding residue" evidence="12">
    <location>
        <position position="335"/>
    </location>
    <ligand>
        <name>heme c</name>
        <dbReference type="ChEBI" id="CHEBI:61717"/>
        <label>3</label>
    </ligand>
    <ligandPart>
        <name>Fe</name>
        <dbReference type="ChEBI" id="CHEBI:18248"/>
    </ligandPart>
</feature>
<evidence type="ECO:0000313" key="14">
    <source>
        <dbReference type="EMBL" id="VEI64745.1"/>
    </source>
</evidence>
<feature type="binding site" description="covalent" evidence="11">
    <location>
        <position position="214"/>
    </location>
    <ligand>
        <name>heme c</name>
        <dbReference type="ChEBI" id="CHEBI:61717"/>
        <label>2</label>
    </ligand>
</feature>
<dbReference type="GO" id="GO:0020037">
    <property type="term" value="F:heme binding"/>
    <property type="evidence" value="ECO:0007669"/>
    <property type="project" value="InterPro"/>
</dbReference>
<evidence type="ECO:0000256" key="3">
    <source>
        <dbReference type="ARBA" id="ARBA00022475"/>
    </source>
</evidence>
<keyword evidence="6" id="KW-0732">Signal</keyword>
<gene>
    <name evidence="14" type="ORF">NCTC10036_01980</name>
</gene>
<feature type="binding site" description="covalent" evidence="11">
    <location>
        <position position="64"/>
    </location>
    <ligand>
        <name>heme c</name>
        <dbReference type="ChEBI" id="CHEBI:61717"/>
        <label>1</label>
    </ligand>
</feature>
<evidence type="ECO:0000256" key="6">
    <source>
        <dbReference type="ARBA" id="ARBA00022729"/>
    </source>
</evidence>
<feature type="binding site" description="axial binding residue" evidence="12">
    <location>
        <position position="68"/>
    </location>
    <ligand>
        <name>heme c</name>
        <dbReference type="ChEBI" id="CHEBI:61717"/>
        <label>1</label>
    </ligand>
    <ligandPart>
        <name>Fe</name>
        <dbReference type="ChEBI" id="CHEBI:18248"/>
    </ligandPart>
</feature>
<keyword evidence="2" id="KW-0813">Transport</keyword>
<feature type="domain" description="Cytochrome c" evidence="13">
    <location>
        <begin position="196"/>
        <end position="303"/>
    </location>
</feature>
<feature type="binding site" description="covalent" evidence="11">
    <location>
        <position position="67"/>
    </location>
    <ligand>
        <name>heme c</name>
        <dbReference type="ChEBI" id="CHEBI:61717"/>
        <label>1</label>
    </ligand>
</feature>
<name>A0A448SAL3_SERRU</name>
<dbReference type="InterPro" id="IPR014353">
    <property type="entry name" value="Membr-bd_ADH_cyt_c"/>
</dbReference>
<comment type="subcellular location">
    <subcellularLocation>
        <location evidence="1">Cell membrane</location>
    </subcellularLocation>
</comment>
<dbReference type="PANTHER" id="PTHR35008">
    <property type="entry name" value="BLL4482 PROTEIN-RELATED"/>
    <property type="match status" value="1"/>
</dbReference>
<keyword evidence="3" id="KW-1003">Cell membrane</keyword>
<dbReference type="EMBL" id="LR134493">
    <property type="protein sequence ID" value="VEI64745.1"/>
    <property type="molecule type" value="Genomic_DNA"/>
</dbReference>
<evidence type="ECO:0000256" key="10">
    <source>
        <dbReference type="ARBA" id="ARBA00023136"/>
    </source>
</evidence>
<evidence type="ECO:0000256" key="7">
    <source>
        <dbReference type="ARBA" id="ARBA00022737"/>
    </source>
</evidence>
<dbReference type="PRINTS" id="PR00605">
    <property type="entry name" value="CYTCHROMECIC"/>
</dbReference>
<dbReference type="PIRSF" id="PIRSF000018">
    <property type="entry name" value="Mb_ADH_cyt_c"/>
    <property type="match status" value="1"/>
</dbReference>
<keyword evidence="8" id="KW-0249">Electron transport</keyword>
<evidence type="ECO:0000259" key="13">
    <source>
        <dbReference type="PROSITE" id="PS51007"/>
    </source>
</evidence>
<dbReference type="AlphaFoldDB" id="A0A448SAL3"/>
<reference evidence="14 15" key="1">
    <citation type="submission" date="2018-12" db="EMBL/GenBank/DDBJ databases">
        <authorList>
            <consortium name="Pathogen Informatics"/>
        </authorList>
    </citation>
    <scope>NUCLEOTIDE SEQUENCE [LARGE SCALE GENOMIC DNA]</scope>
    <source>
        <strain evidence="14 15">NCTC10036</strain>
    </source>
</reference>
<evidence type="ECO:0000256" key="11">
    <source>
        <dbReference type="PIRSR" id="PIRSR000018-50"/>
    </source>
</evidence>
<dbReference type="PROSITE" id="PS51007">
    <property type="entry name" value="CYTC"/>
    <property type="match status" value="3"/>
</dbReference>
<dbReference type="Gene3D" id="1.10.760.10">
    <property type="entry name" value="Cytochrome c-like domain"/>
    <property type="match status" value="3"/>
</dbReference>
<keyword evidence="5 12" id="KW-0479">Metal-binding</keyword>
<feature type="binding site" description="covalent" evidence="11">
    <location>
        <position position="334"/>
    </location>
    <ligand>
        <name>heme c</name>
        <dbReference type="ChEBI" id="CHEBI:61717"/>
        <label>3</label>
    </ligand>
</feature>
<dbReference type="EC" id="1.1.99.3" evidence="14"/>
<keyword evidence="7" id="KW-0677">Repeat</keyword>
<organism evidence="14 15">
    <name type="scientific">Serratia rubidaea</name>
    <name type="common">Serratia marinorubra</name>
    <dbReference type="NCBI Taxonomy" id="61652"/>
    <lineage>
        <taxon>Bacteria</taxon>
        <taxon>Pseudomonadati</taxon>
        <taxon>Pseudomonadota</taxon>
        <taxon>Gammaproteobacteria</taxon>
        <taxon>Enterobacterales</taxon>
        <taxon>Yersiniaceae</taxon>
        <taxon>Serratia</taxon>
    </lineage>
</organism>
<feature type="domain" description="Cytochrome c" evidence="13">
    <location>
        <begin position="50"/>
        <end position="154"/>
    </location>
</feature>
<dbReference type="RefSeq" id="WP_061321994.1">
    <property type="nucleotide sequence ID" value="NZ_CP014474.1"/>
</dbReference>
<accession>A0A448SAL3</accession>
<comment type="cofactor">
    <cofactor evidence="11">
        <name>heme c</name>
        <dbReference type="ChEBI" id="CHEBI:61717"/>
    </cofactor>
    <text evidence="11">Binds 3 heme c groups covalently per subunit.</text>
</comment>
<keyword evidence="10" id="KW-0472">Membrane</keyword>
<proteinExistence type="predicted"/>
<dbReference type="GO" id="GO:0005506">
    <property type="term" value="F:iron ion binding"/>
    <property type="evidence" value="ECO:0007669"/>
    <property type="project" value="InterPro"/>
</dbReference>
<dbReference type="Proteomes" id="UP000281904">
    <property type="component" value="Chromosome"/>
</dbReference>
<keyword evidence="9 12" id="KW-0408">Iron</keyword>
<dbReference type="Pfam" id="PF00034">
    <property type="entry name" value="Cytochrom_C"/>
    <property type="match status" value="3"/>
</dbReference>
<dbReference type="InterPro" id="IPR036909">
    <property type="entry name" value="Cyt_c-like_dom_sf"/>
</dbReference>
<dbReference type="GO" id="GO:0005886">
    <property type="term" value="C:plasma membrane"/>
    <property type="evidence" value="ECO:0007669"/>
    <property type="project" value="UniProtKB-SubCell"/>
</dbReference>
<evidence type="ECO:0000256" key="1">
    <source>
        <dbReference type="ARBA" id="ARBA00004236"/>
    </source>
</evidence>
<feature type="domain" description="Cytochrome c" evidence="13">
    <location>
        <begin position="318"/>
        <end position="408"/>
    </location>
</feature>
<dbReference type="SUPFAM" id="SSF46626">
    <property type="entry name" value="Cytochrome c"/>
    <property type="match status" value="3"/>
</dbReference>
<feature type="binding site" description="axial binding residue" evidence="12">
    <location>
        <position position="215"/>
    </location>
    <ligand>
        <name>heme c</name>
        <dbReference type="ChEBI" id="CHEBI:61717"/>
        <label>2</label>
    </ligand>
    <ligandPart>
        <name>Fe</name>
        <dbReference type="ChEBI" id="CHEBI:18248"/>
    </ligandPart>
</feature>
<feature type="binding site" description="covalent" evidence="11">
    <location>
        <position position="331"/>
    </location>
    <ligand>
        <name>heme c</name>
        <dbReference type="ChEBI" id="CHEBI:61717"/>
        <label>3</label>
    </ligand>
</feature>
<keyword evidence="14" id="KW-0560">Oxidoreductase</keyword>
<evidence type="ECO:0000313" key="15">
    <source>
        <dbReference type="Proteomes" id="UP000281904"/>
    </source>
</evidence>
<evidence type="ECO:0000256" key="2">
    <source>
        <dbReference type="ARBA" id="ARBA00022448"/>
    </source>
</evidence>
<dbReference type="InterPro" id="IPR051459">
    <property type="entry name" value="Cytochrome_c-type_DH"/>
</dbReference>
<dbReference type="PANTHER" id="PTHR35008:SF8">
    <property type="entry name" value="ALCOHOL DEHYDROGENASE CYTOCHROME C SUBUNIT"/>
    <property type="match status" value="1"/>
</dbReference>
<protein>
    <submittedName>
        <fullName evidence="14">Gluconate 2-dehydrogenase cytochrome c subunit</fullName>
        <ecNumber evidence="14">1.1.99.3</ecNumber>
    </submittedName>
</protein>
<dbReference type="GO" id="GO:0009055">
    <property type="term" value="F:electron transfer activity"/>
    <property type="evidence" value="ECO:0007669"/>
    <property type="project" value="InterPro"/>
</dbReference>
<evidence type="ECO:0000256" key="8">
    <source>
        <dbReference type="ARBA" id="ARBA00022982"/>
    </source>
</evidence>
<evidence type="ECO:0000256" key="4">
    <source>
        <dbReference type="ARBA" id="ARBA00022617"/>
    </source>
</evidence>
<dbReference type="InterPro" id="IPR008168">
    <property type="entry name" value="Cyt_C_IC"/>
</dbReference>
<feature type="binding site" description="covalent" evidence="11">
    <location>
        <position position="211"/>
    </location>
    <ligand>
        <name>heme c</name>
        <dbReference type="ChEBI" id="CHEBI:61717"/>
        <label>2</label>
    </ligand>
</feature>
<evidence type="ECO:0000256" key="12">
    <source>
        <dbReference type="PIRSR" id="PIRSR000018-51"/>
    </source>
</evidence>
<dbReference type="InterPro" id="IPR009056">
    <property type="entry name" value="Cyt_c-like_dom"/>
</dbReference>
<keyword evidence="4 11" id="KW-0349">Heme</keyword>
<evidence type="ECO:0000256" key="5">
    <source>
        <dbReference type="ARBA" id="ARBA00022723"/>
    </source>
</evidence>
<evidence type="ECO:0000256" key="9">
    <source>
        <dbReference type="ARBA" id="ARBA00023004"/>
    </source>
</evidence>